<evidence type="ECO:0000313" key="11">
    <source>
        <dbReference type="EMBL" id="SUJ07997.1"/>
    </source>
</evidence>
<keyword evidence="4 10" id="KW-0762">Sugar transport</keyword>
<feature type="transmembrane region" description="Helical" evidence="8">
    <location>
        <begin position="120"/>
        <end position="142"/>
    </location>
</feature>
<evidence type="ECO:0000259" key="9">
    <source>
        <dbReference type="Pfam" id="PF13303"/>
    </source>
</evidence>
<dbReference type="RefSeq" id="WP_103388262.1">
    <property type="nucleotide sequence ID" value="NZ_BKAV01000016.1"/>
</dbReference>
<keyword evidence="13" id="KW-1185">Reference proteome</keyword>
<evidence type="ECO:0000256" key="5">
    <source>
        <dbReference type="ARBA" id="ARBA00022692"/>
    </source>
</evidence>
<evidence type="ECO:0000256" key="2">
    <source>
        <dbReference type="ARBA" id="ARBA00022448"/>
    </source>
</evidence>
<dbReference type="Proteomes" id="UP000321598">
    <property type="component" value="Unassembled WGS sequence"/>
</dbReference>
<dbReference type="Proteomes" id="UP000254956">
    <property type="component" value="Unassembled WGS sequence"/>
</dbReference>
<evidence type="ECO:0000256" key="3">
    <source>
        <dbReference type="ARBA" id="ARBA00022475"/>
    </source>
</evidence>
<keyword evidence="3" id="KW-1003">Cell membrane</keyword>
<dbReference type="GO" id="GO:0009401">
    <property type="term" value="P:phosphoenolpyruvate-dependent sugar phosphotransferase system"/>
    <property type="evidence" value="ECO:0007669"/>
    <property type="project" value="InterPro"/>
</dbReference>
<keyword evidence="7 8" id="KW-0472">Membrane</keyword>
<evidence type="ECO:0000313" key="13">
    <source>
        <dbReference type="Proteomes" id="UP000321598"/>
    </source>
</evidence>
<feature type="transmembrane region" description="Helical" evidence="8">
    <location>
        <begin position="46"/>
        <end position="68"/>
    </location>
</feature>
<dbReference type="InterPro" id="IPR003352">
    <property type="entry name" value="PTS_EIIC"/>
</dbReference>
<reference evidence="10 13" key="2">
    <citation type="submission" date="2019-07" db="EMBL/GenBank/DDBJ databases">
        <title>Whole genome shotgun sequence of Staphylococcus arlettae NBRC 109765.</title>
        <authorList>
            <person name="Hosoyama A."/>
            <person name="Uohara A."/>
            <person name="Ohji S."/>
            <person name="Ichikawa N."/>
        </authorList>
    </citation>
    <scope>NUCLEOTIDE SEQUENCE [LARGE SCALE GENOMIC DNA]</scope>
    <source>
        <strain evidence="10 13">NBRC 109765</strain>
    </source>
</reference>
<feature type="transmembrane region" description="Helical" evidence="8">
    <location>
        <begin position="245"/>
        <end position="263"/>
    </location>
</feature>
<dbReference type="AlphaFoldDB" id="A0A380BVU1"/>
<dbReference type="STRING" id="1212545.SARL_09936"/>
<dbReference type="Pfam" id="PF13303">
    <property type="entry name" value="PTS_EIIC_2"/>
    <property type="match status" value="1"/>
</dbReference>
<feature type="transmembrane region" description="Helical" evidence="8">
    <location>
        <begin position="75"/>
        <end position="100"/>
    </location>
</feature>
<keyword evidence="5 8" id="KW-0812">Transmembrane</keyword>
<dbReference type="EMBL" id="UGZE01000001">
    <property type="protein sequence ID" value="SUJ07997.1"/>
    <property type="molecule type" value="Genomic_DNA"/>
</dbReference>
<dbReference type="EMBL" id="BKAV01000016">
    <property type="protein sequence ID" value="GEQ00541.1"/>
    <property type="molecule type" value="Genomic_DNA"/>
</dbReference>
<dbReference type="OrthoDB" id="396983at2"/>
<dbReference type="PANTHER" id="PTHR40063:SF1">
    <property type="entry name" value="MEMBRANE PROTEIN"/>
    <property type="match status" value="1"/>
</dbReference>
<feature type="transmembrane region" description="Helical" evidence="8">
    <location>
        <begin position="296"/>
        <end position="315"/>
    </location>
</feature>
<evidence type="ECO:0000313" key="10">
    <source>
        <dbReference type="EMBL" id="GEQ00541.1"/>
    </source>
</evidence>
<feature type="domain" description="Phosphotransferase system EIIC" evidence="9">
    <location>
        <begin position="11"/>
        <end position="329"/>
    </location>
</feature>
<protein>
    <submittedName>
        <fullName evidence="10">PTS sugar transporter subunit IID</fullName>
    </submittedName>
    <submittedName>
        <fullName evidence="11">PTS system transporter subunit IIC</fullName>
    </submittedName>
</protein>
<dbReference type="PANTHER" id="PTHR40063">
    <property type="entry name" value="MEMBRANE PROTEIN-RELATED"/>
    <property type="match status" value="1"/>
</dbReference>
<dbReference type="GO" id="GO:0005886">
    <property type="term" value="C:plasma membrane"/>
    <property type="evidence" value="ECO:0007669"/>
    <property type="project" value="UniProtKB-SubCell"/>
</dbReference>
<gene>
    <name evidence="11" type="ORF">NCTC12413_00229</name>
    <name evidence="10" type="ORF">SAR03_15780</name>
</gene>
<evidence type="ECO:0000313" key="12">
    <source>
        <dbReference type="Proteomes" id="UP000254956"/>
    </source>
</evidence>
<accession>A0A380BVU1</accession>
<evidence type="ECO:0000256" key="8">
    <source>
        <dbReference type="SAM" id="Phobius"/>
    </source>
</evidence>
<name>A0A380BVU1_9STAP</name>
<dbReference type="GO" id="GO:0008982">
    <property type="term" value="F:protein-N(PI)-phosphohistidine-sugar phosphotransferase activity"/>
    <property type="evidence" value="ECO:0007669"/>
    <property type="project" value="InterPro"/>
</dbReference>
<feature type="transmembrane region" description="Helical" evidence="8">
    <location>
        <begin position="12"/>
        <end position="34"/>
    </location>
</feature>
<evidence type="ECO:0000256" key="7">
    <source>
        <dbReference type="ARBA" id="ARBA00023136"/>
    </source>
</evidence>
<feature type="transmembrane region" description="Helical" evidence="8">
    <location>
        <begin position="162"/>
        <end position="188"/>
    </location>
</feature>
<keyword evidence="6 8" id="KW-1133">Transmembrane helix</keyword>
<comment type="subcellular location">
    <subcellularLocation>
        <location evidence="1">Cell membrane</location>
        <topology evidence="1">Multi-pass membrane protein</topology>
    </subcellularLocation>
</comment>
<feature type="transmembrane region" description="Helical" evidence="8">
    <location>
        <begin position="194"/>
        <end position="213"/>
    </location>
</feature>
<keyword evidence="2" id="KW-0813">Transport</keyword>
<organism evidence="11 12">
    <name type="scientific">Staphylococcus arlettae</name>
    <dbReference type="NCBI Taxonomy" id="29378"/>
    <lineage>
        <taxon>Bacteria</taxon>
        <taxon>Bacillati</taxon>
        <taxon>Bacillota</taxon>
        <taxon>Bacilli</taxon>
        <taxon>Bacillales</taxon>
        <taxon>Staphylococcaceae</taxon>
        <taxon>Staphylococcus</taxon>
    </lineage>
</organism>
<sequence>MKAYLNRWFIEALSYMTLGLFGSLIIGLLLNTIGKQTVWPQVDLSFLAQIGDVAMSMTGGAIGAAIAYGLKSKPLVIFSCVIVGTLGYDTFGGGPVGAYIATLVVVEISRFYASKTKIDIIITPLLTLIIGGAVAKVLGSALNEFMTSLGKVINIATGQQPLVMGIIVAVIFGLTLTAPISSAALALMLDLSGLAAGAATIGCSAQMVGFAVNGFKDNRWSGLISVGIGTSMLQVPNIIKNPMILLPPTLASAIVAPLMTLWFPMTNNAAGAGMGTSGLIGQIMTIHTMGSSLNTWVLILAFHIVLPIIVSYTIYSICVRRNWIKDGDHRLQTVE</sequence>
<reference evidence="11 12" key="1">
    <citation type="submission" date="2018-06" db="EMBL/GenBank/DDBJ databases">
        <authorList>
            <consortium name="Pathogen Informatics"/>
            <person name="Doyle S."/>
        </authorList>
    </citation>
    <scope>NUCLEOTIDE SEQUENCE [LARGE SCALE GENOMIC DNA]</scope>
    <source>
        <strain evidence="11 12">NCTC12413</strain>
    </source>
</reference>
<evidence type="ECO:0000256" key="4">
    <source>
        <dbReference type="ARBA" id="ARBA00022597"/>
    </source>
</evidence>
<evidence type="ECO:0000256" key="1">
    <source>
        <dbReference type="ARBA" id="ARBA00004651"/>
    </source>
</evidence>
<proteinExistence type="predicted"/>
<evidence type="ECO:0000256" key="6">
    <source>
        <dbReference type="ARBA" id="ARBA00022989"/>
    </source>
</evidence>